<dbReference type="OrthoDB" id="6108017at2759"/>
<proteinExistence type="inferred from homology"/>
<dbReference type="PANTHER" id="PTHR13140:SF745">
    <property type="entry name" value="UNCONVENTIONAL MYOSIN-VI"/>
    <property type="match status" value="1"/>
</dbReference>
<feature type="domain" description="Myosin motor" evidence="5">
    <location>
        <begin position="1"/>
        <end position="121"/>
    </location>
</feature>
<evidence type="ECO:0000256" key="2">
    <source>
        <dbReference type="ARBA" id="ARBA00022840"/>
    </source>
</evidence>
<dbReference type="Pfam" id="PF00063">
    <property type="entry name" value="Myosin_head"/>
    <property type="match status" value="1"/>
</dbReference>
<dbReference type="SUPFAM" id="SSF52540">
    <property type="entry name" value="P-loop containing nucleoside triphosphate hydrolases"/>
    <property type="match status" value="1"/>
</dbReference>
<dbReference type="GO" id="GO:0000146">
    <property type="term" value="F:microfilament motor activity"/>
    <property type="evidence" value="ECO:0007669"/>
    <property type="project" value="TreeGrafter"/>
</dbReference>
<dbReference type="PROSITE" id="PS51456">
    <property type="entry name" value="MYOSIN_MOTOR"/>
    <property type="match status" value="1"/>
</dbReference>
<keyword evidence="2" id="KW-0067">ATP-binding</keyword>
<dbReference type="GO" id="GO:0007015">
    <property type="term" value="P:actin filament organization"/>
    <property type="evidence" value="ECO:0007669"/>
    <property type="project" value="TreeGrafter"/>
</dbReference>
<dbReference type="GO" id="GO:0005524">
    <property type="term" value="F:ATP binding"/>
    <property type="evidence" value="ECO:0007669"/>
    <property type="project" value="UniProtKB-KW"/>
</dbReference>
<sequence length="121" mass="13151">MQGGCQITQQSRRALSDAASLFGIEPEVLANAMLFRETRTRGTGAGADGKLQIALRREEASAARDALAKAIYSRLFDFIVSCVNQAIPMSKNERYIGVLDIAGFGESVNIKKRTAKPHSLH</sequence>
<reference evidence="6" key="1">
    <citation type="submission" date="2018-11" db="EMBL/GenBank/DDBJ databases">
        <authorList>
            <consortium name="Pathogen Informatics"/>
        </authorList>
    </citation>
    <scope>NUCLEOTIDE SEQUENCE</scope>
</reference>
<keyword evidence="4" id="KW-0505">Motor protein</keyword>
<dbReference type="Gene3D" id="1.20.120.720">
    <property type="entry name" value="Myosin VI head, motor domain, U50 subdomain"/>
    <property type="match status" value="1"/>
</dbReference>
<name>A0A3S5AS87_9PLAT</name>
<dbReference type="GO" id="GO:0005886">
    <property type="term" value="C:plasma membrane"/>
    <property type="evidence" value="ECO:0007669"/>
    <property type="project" value="TreeGrafter"/>
</dbReference>
<evidence type="ECO:0000256" key="3">
    <source>
        <dbReference type="ARBA" id="ARBA00023203"/>
    </source>
</evidence>
<dbReference type="GO" id="GO:0030048">
    <property type="term" value="P:actin filament-based movement"/>
    <property type="evidence" value="ECO:0007669"/>
    <property type="project" value="TreeGrafter"/>
</dbReference>
<organism evidence="6 7">
    <name type="scientific">Protopolystoma xenopodis</name>
    <dbReference type="NCBI Taxonomy" id="117903"/>
    <lineage>
        <taxon>Eukaryota</taxon>
        <taxon>Metazoa</taxon>
        <taxon>Spiralia</taxon>
        <taxon>Lophotrochozoa</taxon>
        <taxon>Platyhelminthes</taxon>
        <taxon>Monogenea</taxon>
        <taxon>Polyopisthocotylea</taxon>
        <taxon>Polystomatidea</taxon>
        <taxon>Polystomatidae</taxon>
        <taxon>Protopolystoma</taxon>
    </lineage>
</organism>
<evidence type="ECO:0000259" key="5">
    <source>
        <dbReference type="PROSITE" id="PS51456"/>
    </source>
</evidence>
<dbReference type="Proteomes" id="UP000784294">
    <property type="component" value="Unassembled WGS sequence"/>
</dbReference>
<keyword evidence="4" id="KW-0518">Myosin</keyword>
<dbReference type="InterPro" id="IPR027417">
    <property type="entry name" value="P-loop_NTPase"/>
</dbReference>
<dbReference type="GO" id="GO:0016459">
    <property type="term" value="C:myosin complex"/>
    <property type="evidence" value="ECO:0007669"/>
    <property type="project" value="UniProtKB-KW"/>
</dbReference>
<dbReference type="GO" id="GO:0030139">
    <property type="term" value="C:endocytic vesicle"/>
    <property type="evidence" value="ECO:0007669"/>
    <property type="project" value="TreeGrafter"/>
</dbReference>
<keyword evidence="7" id="KW-1185">Reference proteome</keyword>
<evidence type="ECO:0000313" key="6">
    <source>
        <dbReference type="EMBL" id="VEL36506.1"/>
    </source>
</evidence>
<evidence type="ECO:0000256" key="4">
    <source>
        <dbReference type="PROSITE-ProRule" id="PRU00782"/>
    </source>
</evidence>
<dbReference type="EMBL" id="CAAALY010252401">
    <property type="protein sequence ID" value="VEL36506.1"/>
    <property type="molecule type" value="Genomic_DNA"/>
</dbReference>
<dbReference type="PANTHER" id="PTHR13140">
    <property type="entry name" value="MYOSIN"/>
    <property type="match status" value="1"/>
</dbReference>
<comment type="similarity">
    <text evidence="4">Belongs to the TRAFAC class myosin-kinesin ATPase superfamily. Myosin family.</text>
</comment>
<gene>
    <name evidence="6" type="ORF">PXEA_LOCUS29946</name>
</gene>
<keyword evidence="3 4" id="KW-0009">Actin-binding</keyword>
<accession>A0A3S5AS87</accession>
<comment type="caution">
    <text evidence="4">Lacks conserved residue(s) required for the propagation of feature annotation.</text>
</comment>
<dbReference type="AlphaFoldDB" id="A0A3S5AS87"/>
<dbReference type="InterPro" id="IPR001609">
    <property type="entry name" value="Myosin_head_motor_dom-like"/>
</dbReference>
<evidence type="ECO:0000313" key="7">
    <source>
        <dbReference type="Proteomes" id="UP000784294"/>
    </source>
</evidence>
<evidence type="ECO:0000256" key="1">
    <source>
        <dbReference type="ARBA" id="ARBA00022741"/>
    </source>
</evidence>
<keyword evidence="1" id="KW-0547">Nucleotide-binding</keyword>
<protein>
    <recommendedName>
        <fullName evidence="5">Myosin motor domain-containing protein</fullName>
    </recommendedName>
</protein>
<dbReference type="GO" id="GO:0051015">
    <property type="term" value="F:actin filament binding"/>
    <property type="evidence" value="ECO:0007669"/>
    <property type="project" value="TreeGrafter"/>
</dbReference>
<comment type="caution">
    <text evidence="6">The sequence shown here is derived from an EMBL/GenBank/DDBJ whole genome shotgun (WGS) entry which is preliminary data.</text>
</comment>